<name>A0ABX2TJ69_9PROT</name>
<evidence type="ECO:0000313" key="5">
    <source>
        <dbReference type="Proteomes" id="UP000584642"/>
    </source>
</evidence>
<keyword evidence="5" id="KW-1185">Reference proteome</keyword>
<keyword evidence="2" id="KW-0378">Hydrolase</keyword>
<dbReference type="Proteomes" id="UP000584642">
    <property type="component" value="Unassembled WGS sequence"/>
</dbReference>
<comment type="caution">
    <text evidence="4">The sequence shown here is derived from an EMBL/GenBank/DDBJ whole genome shotgun (WGS) entry which is preliminary data.</text>
</comment>
<organism evidence="4 5">
    <name type="scientific">Azospirillum oleiclasticum</name>
    <dbReference type="NCBI Taxonomy" id="2735135"/>
    <lineage>
        <taxon>Bacteria</taxon>
        <taxon>Pseudomonadati</taxon>
        <taxon>Pseudomonadota</taxon>
        <taxon>Alphaproteobacteria</taxon>
        <taxon>Rhodospirillales</taxon>
        <taxon>Azospirillaceae</taxon>
        <taxon>Azospirillum</taxon>
    </lineage>
</organism>
<sequence length="448" mass="48162">MSTQGHTRTLFSGGTIITMDKAVATPPVGDVLVENGRIAAIGANLQVADAEVIDARGGIVMPGLVDAHHHMWLGVMRRMMPNVDDLFAYIHVVVEKLGSHYRPLDMYLSTKLTALACLDAGITTVIDACHSSRSSAHTDAALDALDDSGIRALHMVGAAMDKRASSAHIPGDLKRLADNWNHGEGLVRVGLFGQLNVDWWRTARALDMRILTEFIGDLAKLGPEFDEPGLLGPHNIFNHCTRVPEETWKRLAAAGVNVTINPRSDALFGFDDESFAYQQAIDHGLTPALGIDLDTAFGSDLFGEMHALFGQQRSAMRYRRFRGEESVPAPISVQAVLDAATVNGARAAGLQDRIGSLVVGREADLIMVRTDGVAVFPVTDAVGTVVQAVERSNVDIVMVSGEIRKRGGRLIGVDLPKLQTEVNGSLDYLLEVSGYRPEGSSARTKAAA</sequence>
<gene>
    <name evidence="4" type="ORF">HND93_26195</name>
</gene>
<dbReference type="RefSeq" id="WP_180284988.1">
    <property type="nucleotide sequence ID" value="NZ_JABFDB010000025.1"/>
</dbReference>
<evidence type="ECO:0000256" key="1">
    <source>
        <dbReference type="ARBA" id="ARBA00006745"/>
    </source>
</evidence>
<reference evidence="4 5" key="1">
    <citation type="submission" date="2020-05" db="EMBL/GenBank/DDBJ databases">
        <title>Azospirillum oleiclasticum sp. nov, a nitrogen-fixing and heavy crude oil-emulsifying bacterium isolated from the crude oil of Yumen Oilfield.</title>
        <authorList>
            <person name="Wu D."/>
            <person name="Cai M."/>
            <person name="Zhang X."/>
        </authorList>
    </citation>
    <scope>NUCLEOTIDE SEQUENCE [LARGE SCALE GENOMIC DNA]</scope>
    <source>
        <strain evidence="4 5">ROY-1-1-2</strain>
    </source>
</reference>
<dbReference type="InterPro" id="IPR032466">
    <property type="entry name" value="Metal_Hydrolase"/>
</dbReference>
<dbReference type="EMBL" id="JABFDB010000025">
    <property type="protein sequence ID" value="NYZ23213.1"/>
    <property type="molecule type" value="Genomic_DNA"/>
</dbReference>
<dbReference type="InterPro" id="IPR006680">
    <property type="entry name" value="Amidohydro-rel"/>
</dbReference>
<dbReference type="Gene3D" id="2.30.40.10">
    <property type="entry name" value="Urease, subunit C, domain 1"/>
    <property type="match status" value="1"/>
</dbReference>
<dbReference type="SUPFAM" id="SSF51338">
    <property type="entry name" value="Composite domain of metallo-dependent hydrolases"/>
    <property type="match status" value="1"/>
</dbReference>
<accession>A0ABX2TJ69</accession>
<dbReference type="PANTHER" id="PTHR43794:SF11">
    <property type="entry name" value="AMIDOHYDROLASE-RELATED DOMAIN-CONTAINING PROTEIN"/>
    <property type="match status" value="1"/>
</dbReference>
<dbReference type="PANTHER" id="PTHR43794">
    <property type="entry name" value="AMINOHYDROLASE SSNA-RELATED"/>
    <property type="match status" value="1"/>
</dbReference>
<comment type="similarity">
    <text evidence="1">Belongs to the metallo-dependent hydrolases superfamily. ATZ/TRZ family.</text>
</comment>
<evidence type="ECO:0000313" key="4">
    <source>
        <dbReference type="EMBL" id="NYZ23213.1"/>
    </source>
</evidence>
<evidence type="ECO:0000256" key="2">
    <source>
        <dbReference type="ARBA" id="ARBA00022801"/>
    </source>
</evidence>
<dbReference type="SUPFAM" id="SSF51556">
    <property type="entry name" value="Metallo-dependent hydrolases"/>
    <property type="match status" value="1"/>
</dbReference>
<dbReference type="InterPro" id="IPR011059">
    <property type="entry name" value="Metal-dep_hydrolase_composite"/>
</dbReference>
<feature type="domain" description="Amidohydrolase-related" evidence="3">
    <location>
        <begin position="230"/>
        <end position="403"/>
    </location>
</feature>
<evidence type="ECO:0000259" key="3">
    <source>
        <dbReference type="Pfam" id="PF01979"/>
    </source>
</evidence>
<proteinExistence type="inferred from homology"/>
<protein>
    <submittedName>
        <fullName evidence="4">Amidohydrolase family protein</fullName>
    </submittedName>
</protein>
<dbReference type="Gene3D" id="3.20.20.140">
    <property type="entry name" value="Metal-dependent hydrolases"/>
    <property type="match status" value="1"/>
</dbReference>
<dbReference type="Pfam" id="PF01979">
    <property type="entry name" value="Amidohydro_1"/>
    <property type="match status" value="1"/>
</dbReference>
<dbReference type="InterPro" id="IPR050287">
    <property type="entry name" value="MTA/SAH_deaminase"/>
</dbReference>